<dbReference type="Proteomes" id="UP000524404">
    <property type="component" value="Unassembled WGS sequence"/>
</dbReference>
<evidence type="ECO:0000259" key="1">
    <source>
        <dbReference type="SMART" id="SM00871"/>
    </source>
</evidence>
<organism evidence="2 3">
    <name type="scientific">Arcicella rosea</name>
    <dbReference type="NCBI Taxonomy" id="502909"/>
    <lineage>
        <taxon>Bacteria</taxon>
        <taxon>Pseudomonadati</taxon>
        <taxon>Bacteroidota</taxon>
        <taxon>Cytophagia</taxon>
        <taxon>Cytophagales</taxon>
        <taxon>Flectobacillaceae</taxon>
        <taxon>Arcicella</taxon>
    </lineage>
</organism>
<dbReference type="InterPro" id="IPR053182">
    <property type="entry name" value="YobU-like_regulator"/>
</dbReference>
<comment type="caution">
    <text evidence="2">The sequence shown here is derived from an EMBL/GenBank/DDBJ whole genome shotgun (WGS) entry which is preliminary data.</text>
</comment>
<reference evidence="2 3" key="1">
    <citation type="submission" date="2020-08" db="EMBL/GenBank/DDBJ databases">
        <title>Functional genomics of gut bacteria from endangered species of beetles.</title>
        <authorList>
            <person name="Carlos-Shanley C."/>
        </authorList>
    </citation>
    <scope>NUCLEOTIDE SEQUENCE [LARGE SCALE GENOMIC DNA]</scope>
    <source>
        <strain evidence="2 3">S00070</strain>
    </source>
</reference>
<dbReference type="EMBL" id="JACHKT010000042">
    <property type="protein sequence ID" value="MBB6005349.1"/>
    <property type="molecule type" value="Genomic_DNA"/>
</dbReference>
<dbReference type="PANTHER" id="PTHR36444:SF3">
    <property type="entry name" value="TRANSCRIPTIONAL ACTIVATOR, PUTATIVE-RELATED"/>
    <property type="match status" value="1"/>
</dbReference>
<feature type="domain" description="AraC effector-binding" evidence="1">
    <location>
        <begin position="1"/>
        <end position="158"/>
    </location>
</feature>
<dbReference type="RefSeq" id="WP_221432517.1">
    <property type="nucleotide sequence ID" value="NZ_JACHKT010000042.1"/>
</dbReference>
<proteinExistence type="predicted"/>
<accession>A0A841EVB5</accession>
<dbReference type="Pfam" id="PF06445">
    <property type="entry name" value="GyrI-like"/>
    <property type="match status" value="1"/>
</dbReference>
<dbReference type="InterPro" id="IPR029442">
    <property type="entry name" value="GyrI-like"/>
</dbReference>
<keyword evidence="3" id="KW-1185">Reference proteome</keyword>
<evidence type="ECO:0000313" key="3">
    <source>
        <dbReference type="Proteomes" id="UP000524404"/>
    </source>
</evidence>
<evidence type="ECO:0000313" key="2">
    <source>
        <dbReference type="EMBL" id="MBB6005349.1"/>
    </source>
</evidence>
<dbReference type="InterPro" id="IPR011256">
    <property type="entry name" value="Reg_factor_effector_dom_sf"/>
</dbReference>
<dbReference type="PANTHER" id="PTHR36444">
    <property type="entry name" value="TRANSCRIPTIONAL REGULATOR PROTEIN YOBU-RELATED"/>
    <property type="match status" value="1"/>
</dbReference>
<protein>
    <submittedName>
        <fullName evidence="2">AraC family transcriptional regulator</fullName>
    </submittedName>
</protein>
<dbReference type="SMART" id="SM00871">
    <property type="entry name" value="AraC_E_bind"/>
    <property type="match status" value="1"/>
</dbReference>
<dbReference type="AlphaFoldDB" id="A0A841EVB5"/>
<name>A0A841EVB5_9BACT</name>
<dbReference type="InterPro" id="IPR010499">
    <property type="entry name" value="AraC_E-bd"/>
</dbReference>
<dbReference type="Gene3D" id="3.20.80.10">
    <property type="entry name" value="Regulatory factor, effector binding domain"/>
    <property type="match status" value="1"/>
</dbReference>
<sequence>MQPRIETLTERKLIGKRLIMSLADNQTIKLWQSFMPRRKEIKGNLTAELFSMQVYPQSFDFAFSNLNSEFEKWAAIEVADFKTVPNEMETYTLTGGLYAVFDYKGLSTDTEIFEYIFGTWLPNSANYLLDDRPHFEILGDRYKNNDPNSEEEIWIPIRPKG</sequence>
<gene>
    <name evidence="2" type="ORF">HNP25_004023</name>
</gene>
<dbReference type="SUPFAM" id="SSF55136">
    <property type="entry name" value="Probable bacterial effector-binding domain"/>
    <property type="match status" value="1"/>
</dbReference>